<sequence length="80" mass="8440">MRLVRGMPGGAPPGTVKPYGVVAPGGRKPFQAALETVIVVPLPSSLPFHAVPTRRSSGREAWSVRTGDRGGRCGDPRLHL</sequence>
<keyword evidence="3" id="KW-1185">Reference proteome</keyword>
<feature type="compositionally biased region" description="Basic and acidic residues" evidence="1">
    <location>
        <begin position="66"/>
        <end position="80"/>
    </location>
</feature>
<feature type="region of interest" description="Disordered" evidence="1">
    <location>
        <begin position="59"/>
        <end position="80"/>
    </location>
</feature>
<evidence type="ECO:0000313" key="3">
    <source>
        <dbReference type="Proteomes" id="UP001500403"/>
    </source>
</evidence>
<reference evidence="2 3" key="1">
    <citation type="journal article" date="2019" name="Int. J. Syst. Evol. Microbiol.">
        <title>The Global Catalogue of Microorganisms (GCM) 10K type strain sequencing project: providing services to taxonomists for standard genome sequencing and annotation.</title>
        <authorList>
            <consortium name="The Broad Institute Genomics Platform"/>
            <consortium name="The Broad Institute Genome Sequencing Center for Infectious Disease"/>
            <person name="Wu L."/>
            <person name="Ma J."/>
        </authorList>
    </citation>
    <scope>NUCLEOTIDE SEQUENCE [LARGE SCALE GENOMIC DNA]</scope>
    <source>
        <strain evidence="2 3">JCM 9088</strain>
    </source>
</reference>
<protein>
    <submittedName>
        <fullName evidence="2">Uncharacterized protein</fullName>
    </submittedName>
</protein>
<organism evidence="2 3">
    <name type="scientific">Streptomyces enissocaesilis</name>
    <dbReference type="NCBI Taxonomy" id="332589"/>
    <lineage>
        <taxon>Bacteria</taxon>
        <taxon>Bacillati</taxon>
        <taxon>Actinomycetota</taxon>
        <taxon>Actinomycetes</taxon>
        <taxon>Kitasatosporales</taxon>
        <taxon>Streptomycetaceae</taxon>
        <taxon>Streptomyces</taxon>
        <taxon>Streptomyces rochei group</taxon>
    </lineage>
</organism>
<proteinExistence type="predicted"/>
<dbReference type="Proteomes" id="UP001500403">
    <property type="component" value="Unassembled WGS sequence"/>
</dbReference>
<gene>
    <name evidence="2" type="ORF">GCM10010446_31740</name>
</gene>
<dbReference type="EMBL" id="BAAAUD010000034">
    <property type="protein sequence ID" value="GAA2944111.1"/>
    <property type="molecule type" value="Genomic_DNA"/>
</dbReference>
<name>A0ABN3X9G2_9ACTN</name>
<evidence type="ECO:0000256" key="1">
    <source>
        <dbReference type="SAM" id="MobiDB-lite"/>
    </source>
</evidence>
<evidence type="ECO:0000313" key="2">
    <source>
        <dbReference type="EMBL" id="GAA2944111.1"/>
    </source>
</evidence>
<comment type="caution">
    <text evidence="2">The sequence shown here is derived from an EMBL/GenBank/DDBJ whole genome shotgun (WGS) entry which is preliminary data.</text>
</comment>
<accession>A0ABN3X9G2</accession>